<protein>
    <submittedName>
        <fullName evidence="1">Uncharacterized protein</fullName>
    </submittedName>
</protein>
<keyword evidence="2" id="KW-1185">Reference proteome</keyword>
<accession>A0A7M6DMC1</accession>
<dbReference type="AlphaFoldDB" id="A0A7M6DMC1"/>
<sequence length="165" mass="19450">KTPKTCTLQMCNFILDQDPEPDQDFLSFLVEDDTILDFIKGDESLRRQSERFQVFNSRSSLIQFRSCAEKEASIIGMDGLIHTYSCRLVHNKFVIPIKSNPDDLASLRGTERLRLPFLRGSYFDTVECLLVPEIYTYFIMKRENLSYRDATQYMNNYIRRSHIQR</sequence>
<name>A0A7M6DMC1_9CNID</name>
<proteinExistence type="predicted"/>
<dbReference type="Proteomes" id="UP000594262">
    <property type="component" value="Unplaced"/>
</dbReference>
<evidence type="ECO:0000313" key="2">
    <source>
        <dbReference type="Proteomes" id="UP000594262"/>
    </source>
</evidence>
<dbReference type="EnsemblMetazoa" id="CLYHEMT015976.2">
    <property type="protein sequence ID" value="CLYHEMP015976.2"/>
    <property type="gene ID" value="CLYHEMG015976"/>
</dbReference>
<reference evidence="1" key="1">
    <citation type="submission" date="2021-01" db="UniProtKB">
        <authorList>
            <consortium name="EnsemblMetazoa"/>
        </authorList>
    </citation>
    <scope>IDENTIFICATION</scope>
</reference>
<organism evidence="1 2">
    <name type="scientific">Clytia hemisphaerica</name>
    <dbReference type="NCBI Taxonomy" id="252671"/>
    <lineage>
        <taxon>Eukaryota</taxon>
        <taxon>Metazoa</taxon>
        <taxon>Cnidaria</taxon>
        <taxon>Hydrozoa</taxon>
        <taxon>Hydroidolina</taxon>
        <taxon>Leptothecata</taxon>
        <taxon>Obeliida</taxon>
        <taxon>Clytiidae</taxon>
        <taxon>Clytia</taxon>
    </lineage>
</organism>
<evidence type="ECO:0000313" key="1">
    <source>
        <dbReference type="EnsemblMetazoa" id="CLYHEMP015976.2"/>
    </source>
</evidence>